<keyword evidence="4" id="KW-1185">Reference proteome</keyword>
<dbReference type="OrthoDB" id="9808813at2"/>
<dbReference type="PANTHER" id="PTHR11076:SF35">
    <property type="entry name" value="DNA REPAIR PROTEIN HOMOLOG YOBH"/>
    <property type="match status" value="1"/>
</dbReference>
<dbReference type="STRING" id="1714264.BTO30_10935"/>
<evidence type="ECO:0000313" key="4">
    <source>
        <dbReference type="Proteomes" id="UP000185568"/>
    </source>
</evidence>
<dbReference type="InterPro" id="IPR017961">
    <property type="entry name" value="DNA_pol_Y-fam_little_finger"/>
</dbReference>
<dbReference type="EMBL" id="MSDU01000022">
    <property type="protein sequence ID" value="OLN22255.1"/>
    <property type="molecule type" value="Genomic_DNA"/>
</dbReference>
<dbReference type="Pfam" id="PF11799">
    <property type="entry name" value="IMS_C"/>
    <property type="match status" value="1"/>
</dbReference>
<evidence type="ECO:0000259" key="2">
    <source>
        <dbReference type="PROSITE" id="PS50173"/>
    </source>
</evidence>
<dbReference type="GO" id="GO:0006281">
    <property type="term" value="P:DNA repair"/>
    <property type="evidence" value="ECO:0007669"/>
    <property type="project" value="InterPro"/>
</dbReference>
<protein>
    <submittedName>
        <fullName evidence="3">DNA polymerase</fullName>
    </submittedName>
</protein>
<reference evidence="3 4" key="1">
    <citation type="submission" date="2016-12" db="EMBL/GenBank/DDBJ databases">
        <title>Domibacillus antri genome sequencing.</title>
        <authorList>
            <person name="Verma A."/>
            <person name="Krishnamurthi S."/>
        </authorList>
    </citation>
    <scope>NUCLEOTIDE SEQUENCE [LARGE SCALE GENOMIC DNA]</scope>
    <source>
        <strain evidence="3 4">XD80</strain>
    </source>
</reference>
<dbReference type="Proteomes" id="UP000185568">
    <property type="component" value="Unassembled WGS sequence"/>
</dbReference>
<sequence>MAMQIDYTKMPKRDILCIDVKSFFASVEAVRRKIHPLSAYIVVISNKNRPGSVVLASSPKVKKEFGIKTGSRAYEIPDDRRLMIVEPSMALYLKVNQMIINIFKRFVADEDLFIYSIDEAFLDVTASRRLFGDKVDIAQKIQRTIFKELKLVVTIGIGDNPLLAKLALDNEAKEAPDGLAYWPYERVKETVWRIPELTDMWGISGGYQKRLHNMGIYTVYDLAHADPFKLKKRLGILGHQLYYHAWGVDYSVLSERVGPKEKSYSKGQILMRDYYSEQEVVLVIQEMIDEVAMRLRRHQAAASGIALGISYSRDIEEKGFRHQMLLPRSTNSTKELAVYFMQLFKRYWRGQPVRQIQVTCSKLAPADYEQLDLFTPAELDEKNHAIDTVMDEIRQRYGKDSIFRAHSLMKGGTFLQRANHVGGHKG</sequence>
<dbReference type="InterPro" id="IPR036775">
    <property type="entry name" value="DNA_pol_Y-fam_lit_finger_sf"/>
</dbReference>
<comment type="caution">
    <text evidence="3">The sequence shown here is derived from an EMBL/GenBank/DDBJ whole genome shotgun (WGS) entry which is preliminary data.</text>
</comment>
<accession>A0A1Q8Q4N9</accession>
<dbReference type="Gene3D" id="3.30.1490.100">
    <property type="entry name" value="DNA polymerase, Y-family, little finger domain"/>
    <property type="match status" value="1"/>
</dbReference>
<organism evidence="3 4">
    <name type="scientific">Domibacillus antri</name>
    <dbReference type="NCBI Taxonomy" id="1714264"/>
    <lineage>
        <taxon>Bacteria</taxon>
        <taxon>Bacillati</taxon>
        <taxon>Bacillota</taxon>
        <taxon>Bacilli</taxon>
        <taxon>Bacillales</taxon>
        <taxon>Bacillaceae</taxon>
        <taxon>Domibacillus</taxon>
    </lineage>
</organism>
<dbReference type="InterPro" id="IPR050116">
    <property type="entry name" value="DNA_polymerase-Y"/>
</dbReference>
<dbReference type="SUPFAM" id="SSF56672">
    <property type="entry name" value="DNA/RNA polymerases"/>
    <property type="match status" value="1"/>
</dbReference>
<dbReference type="GO" id="GO:0009432">
    <property type="term" value="P:SOS response"/>
    <property type="evidence" value="ECO:0007669"/>
    <property type="project" value="TreeGrafter"/>
</dbReference>
<dbReference type="InterPro" id="IPR001126">
    <property type="entry name" value="UmuC"/>
</dbReference>
<dbReference type="PANTHER" id="PTHR11076">
    <property type="entry name" value="DNA REPAIR POLYMERASE UMUC / TRANSFERASE FAMILY MEMBER"/>
    <property type="match status" value="1"/>
</dbReference>
<dbReference type="Gene3D" id="3.30.70.270">
    <property type="match status" value="1"/>
</dbReference>
<dbReference type="GO" id="GO:0005829">
    <property type="term" value="C:cytosol"/>
    <property type="evidence" value="ECO:0007669"/>
    <property type="project" value="TreeGrafter"/>
</dbReference>
<proteinExistence type="inferred from homology"/>
<dbReference type="GO" id="GO:0003684">
    <property type="term" value="F:damaged DNA binding"/>
    <property type="evidence" value="ECO:0007669"/>
    <property type="project" value="InterPro"/>
</dbReference>
<feature type="domain" description="UmuC" evidence="2">
    <location>
        <begin position="15"/>
        <end position="204"/>
    </location>
</feature>
<evidence type="ECO:0000313" key="3">
    <source>
        <dbReference type="EMBL" id="OLN22255.1"/>
    </source>
</evidence>
<name>A0A1Q8Q4N9_9BACI</name>
<dbReference type="Pfam" id="PF00817">
    <property type="entry name" value="IMS"/>
    <property type="match status" value="1"/>
</dbReference>
<dbReference type="Gene3D" id="1.10.150.20">
    <property type="entry name" value="5' to 3' exonuclease, C-terminal subdomain"/>
    <property type="match status" value="1"/>
</dbReference>
<comment type="similarity">
    <text evidence="1">Belongs to the DNA polymerase type-Y family.</text>
</comment>
<dbReference type="GO" id="GO:0042276">
    <property type="term" value="P:error-prone translesion synthesis"/>
    <property type="evidence" value="ECO:0007669"/>
    <property type="project" value="TreeGrafter"/>
</dbReference>
<dbReference type="InterPro" id="IPR043502">
    <property type="entry name" value="DNA/RNA_pol_sf"/>
</dbReference>
<dbReference type="CDD" id="cd01700">
    <property type="entry name" value="PolY_Pol_V_umuC"/>
    <property type="match status" value="1"/>
</dbReference>
<dbReference type="PROSITE" id="PS50173">
    <property type="entry name" value="UMUC"/>
    <property type="match status" value="1"/>
</dbReference>
<dbReference type="AlphaFoldDB" id="A0A1Q8Q4N9"/>
<dbReference type="SUPFAM" id="SSF100879">
    <property type="entry name" value="Lesion bypass DNA polymerase (Y-family), little finger domain"/>
    <property type="match status" value="1"/>
</dbReference>
<evidence type="ECO:0000256" key="1">
    <source>
        <dbReference type="ARBA" id="ARBA00010945"/>
    </source>
</evidence>
<gene>
    <name evidence="3" type="ORF">BTO30_10935</name>
</gene>
<dbReference type="Gene3D" id="3.40.1170.60">
    <property type="match status" value="1"/>
</dbReference>
<dbReference type="InterPro" id="IPR043128">
    <property type="entry name" value="Rev_trsase/Diguanyl_cyclase"/>
</dbReference>
<dbReference type="GO" id="GO:0003887">
    <property type="term" value="F:DNA-directed DNA polymerase activity"/>
    <property type="evidence" value="ECO:0007669"/>
    <property type="project" value="TreeGrafter"/>
</dbReference>